<dbReference type="Gene3D" id="3.40.50.150">
    <property type="entry name" value="Vaccinia Virus protein VP39"/>
    <property type="match status" value="1"/>
</dbReference>
<keyword evidence="3" id="KW-1185">Reference proteome</keyword>
<protein>
    <recommendedName>
        <fullName evidence="1">Methyltransferase type 11 domain-containing protein</fullName>
    </recommendedName>
</protein>
<dbReference type="EMBL" id="CP104013">
    <property type="protein sequence ID" value="UYP47701.1"/>
    <property type="molecule type" value="Genomic_DNA"/>
</dbReference>
<dbReference type="Proteomes" id="UP001208689">
    <property type="component" value="Chromosome"/>
</dbReference>
<dbReference type="InterPro" id="IPR029063">
    <property type="entry name" value="SAM-dependent_MTases_sf"/>
</dbReference>
<feature type="domain" description="Methyltransferase type 11" evidence="1">
    <location>
        <begin position="53"/>
        <end position="140"/>
    </location>
</feature>
<sequence>MSDHIIKKKDFYDNHPNFAKRTLIDYRISPGTMAKYDLIKKYLGSRKFSNAIDVGCSGNSILPFLDGIINRTYIDLAHLPMTQYAQFPKNHPSMGSITFLPFQSGTFDLVSALDVIEHVKNDQLAASELVRVLKTKGTLLLSVPHRMKYYSHQDVIIGHYRRYELNQLRDLFLPLGLKEVCVFGVYGQVMRFAQFSQGSNPEKMEEDLQNLRSRYQKNPIFHRIWDKFVLWGSKLMKMDARFQPQKKIMNICIIFSKK</sequence>
<accession>A0ABY6HYQ0</accession>
<evidence type="ECO:0000313" key="2">
    <source>
        <dbReference type="EMBL" id="UYP47701.1"/>
    </source>
</evidence>
<reference evidence="2" key="1">
    <citation type="submission" date="2022-09" db="EMBL/GenBank/DDBJ databases">
        <title>Actin cytoskeleton and complex cell architecture in an #Asgard archaeon.</title>
        <authorList>
            <person name="Ponce Toledo R.I."/>
            <person name="Schleper C."/>
            <person name="Rodrigues Oliveira T."/>
            <person name="Wollweber F."/>
            <person name="Xu J."/>
            <person name="Rittmann S."/>
            <person name="Klingl A."/>
            <person name="Pilhofer M."/>
        </authorList>
    </citation>
    <scope>NUCLEOTIDE SEQUENCE</scope>
    <source>
        <strain evidence="2">B-35</strain>
    </source>
</reference>
<dbReference type="Pfam" id="PF08241">
    <property type="entry name" value="Methyltransf_11"/>
    <property type="match status" value="1"/>
</dbReference>
<dbReference type="InterPro" id="IPR013216">
    <property type="entry name" value="Methyltransf_11"/>
</dbReference>
<proteinExistence type="predicted"/>
<evidence type="ECO:0000259" key="1">
    <source>
        <dbReference type="Pfam" id="PF08241"/>
    </source>
</evidence>
<gene>
    <name evidence="2" type="ORF">NEF87_003986</name>
</gene>
<name>A0ABY6HYQ0_9ARCH</name>
<organism evidence="2 3">
    <name type="scientific">Candidatus Lokiarchaeum ossiferum</name>
    <dbReference type="NCBI Taxonomy" id="2951803"/>
    <lineage>
        <taxon>Archaea</taxon>
        <taxon>Promethearchaeati</taxon>
        <taxon>Promethearchaeota</taxon>
        <taxon>Promethearchaeia</taxon>
        <taxon>Promethearchaeales</taxon>
        <taxon>Promethearchaeaceae</taxon>
        <taxon>Candidatus Lokiarchaeum</taxon>
    </lineage>
</organism>
<evidence type="ECO:0000313" key="3">
    <source>
        <dbReference type="Proteomes" id="UP001208689"/>
    </source>
</evidence>
<dbReference type="SUPFAM" id="SSF53335">
    <property type="entry name" value="S-adenosyl-L-methionine-dependent methyltransferases"/>
    <property type="match status" value="1"/>
</dbReference>